<organism evidence="2 3">
    <name type="scientific">Corynebacterium hansenii</name>
    <dbReference type="NCBI Taxonomy" id="394964"/>
    <lineage>
        <taxon>Bacteria</taxon>
        <taxon>Bacillati</taxon>
        <taxon>Actinomycetota</taxon>
        <taxon>Actinomycetes</taxon>
        <taxon>Mycobacteriales</taxon>
        <taxon>Corynebacteriaceae</taxon>
        <taxon>Corynebacterium</taxon>
    </lineage>
</organism>
<keyword evidence="3" id="KW-1185">Reference proteome</keyword>
<sequence length="234" mass="26067">MSMATELRDIAAKHSLTWPEEYLALAEAGLQTVSPGSEPQPDGDSQEPPHHPLLHFSTSFETLGPAQIADHLARLAEPDDMWRIDPAAGLLPFGMQADGNLYCFHTGAAEGGSIPVVLLQNDDDEDLRLAPDLAGFVFADMIESAAEFYDDDFLGEDDPERNAADWLRSHEHLLTDEQAATVRDVFGRPLIERDDDSMGFLEFDDVDEVVDPVLRYPARNEPIQLWDRSNWHQG</sequence>
<evidence type="ECO:0000256" key="1">
    <source>
        <dbReference type="SAM" id="MobiDB-lite"/>
    </source>
</evidence>
<dbReference type="InterPro" id="IPR037883">
    <property type="entry name" value="Knr4/Smi1-like_sf"/>
</dbReference>
<evidence type="ECO:0000313" key="3">
    <source>
        <dbReference type="Proteomes" id="UP001595751"/>
    </source>
</evidence>
<comment type="caution">
    <text evidence="2">The sequence shown here is derived from an EMBL/GenBank/DDBJ whole genome shotgun (WGS) entry which is preliminary data.</text>
</comment>
<dbReference type="EMBL" id="JBHRZN010000002">
    <property type="protein sequence ID" value="MFC3850001.1"/>
    <property type="molecule type" value="Genomic_DNA"/>
</dbReference>
<dbReference type="Proteomes" id="UP001595751">
    <property type="component" value="Unassembled WGS sequence"/>
</dbReference>
<reference evidence="3" key="1">
    <citation type="journal article" date="2019" name="Int. J. Syst. Evol. Microbiol.">
        <title>The Global Catalogue of Microorganisms (GCM) 10K type strain sequencing project: providing services to taxonomists for standard genome sequencing and annotation.</title>
        <authorList>
            <consortium name="The Broad Institute Genomics Platform"/>
            <consortium name="The Broad Institute Genome Sequencing Center for Infectious Disease"/>
            <person name="Wu L."/>
            <person name="Ma J."/>
        </authorList>
    </citation>
    <scope>NUCLEOTIDE SEQUENCE [LARGE SCALE GENOMIC DNA]</scope>
    <source>
        <strain evidence="3">CCUG 53252</strain>
    </source>
</reference>
<evidence type="ECO:0008006" key="4">
    <source>
        <dbReference type="Google" id="ProtNLM"/>
    </source>
</evidence>
<name>A0ABV7ZP91_9CORY</name>
<dbReference type="RefSeq" id="WP_290289340.1">
    <property type="nucleotide sequence ID" value="NZ_CP047211.1"/>
</dbReference>
<evidence type="ECO:0000313" key="2">
    <source>
        <dbReference type="EMBL" id="MFC3850001.1"/>
    </source>
</evidence>
<gene>
    <name evidence="2" type="ORF">ACFORJ_07460</name>
</gene>
<feature type="region of interest" description="Disordered" evidence="1">
    <location>
        <begin position="32"/>
        <end position="55"/>
    </location>
</feature>
<dbReference type="SUPFAM" id="SSF160631">
    <property type="entry name" value="SMI1/KNR4-like"/>
    <property type="match status" value="1"/>
</dbReference>
<proteinExistence type="predicted"/>
<protein>
    <recommendedName>
        <fullName evidence="4">Knr4/Smi1-like domain-containing protein</fullName>
    </recommendedName>
</protein>
<accession>A0ABV7ZP91</accession>